<sequence length="159" mass="18258">MFDNTENRLINIADVSVIPWKYLRGTLTDIVDYHLEILNIAKEVEDVFSELLLLMCFGTMGMVCFSIYHASLLSPNDLRFARTLLEAVSVCFQIGLLSYWGEQILFESQSVRKAAFEVNFVGVDIRYQKGLMFIMRRSLNPTKLTAGKFVLLDLATFLW</sequence>
<gene>
    <name evidence="11" type="ORF">ILUMI_14978</name>
</gene>
<evidence type="ECO:0000313" key="12">
    <source>
        <dbReference type="Proteomes" id="UP000801492"/>
    </source>
</evidence>
<dbReference type="InterPro" id="IPR004117">
    <property type="entry name" value="7tm6_olfct_rcpt"/>
</dbReference>
<evidence type="ECO:0000313" key="11">
    <source>
        <dbReference type="EMBL" id="KAF2891195.1"/>
    </source>
</evidence>
<keyword evidence="4 10" id="KW-0812">Transmembrane</keyword>
<protein>
    <submittedName>
        <fullName evidence="11">Uncharacterized protein</fullName>
    </submittedName>
</protein>
<keyword evidence="2" id="KW-1003">Cell membrane</keyword>
<proteinExistence type="predicted"/>
<dbReference type="OrthoDB" id="6617147at2759"/>
<dbReference type="AlphaFoldDB" id="A0A8K0G4C0"/>
<dbReference type="EMBL" id="VTPC01036975">
    <property type="protein sequence ID" value="KAF2891195.1"/>
    <property type="molecule type" value="Genomic_DNA"/>
</dbReference>
<keyword evidence="7 10" id="KW-0472">Membrane</keyword>
<dbReference type="GO" id="GO:0007165">
    <property type="term" value="P:signal transduction"/>
    <property type="evidence" value="ECO:0007669"/>
    <property type="project" value="UniProtKB-KW"/>
</dbReference>
<evidence type="ECO:0000256" key="7">
    <source>
        <dbReference type="ARBA" id="ARBA00023136"/>
    </source>
</evidence>
<dbReference type="Pfam" id="PF02949">
    <property type="entry name" value="7tm_6"/>
    <property type="match status" value="1"/>
</dbReference>
<keyword evidence="8" id="KW-0675">Receptor</keyword>
<evidence type="ECO:0000256" key="5">
    <source>
        <dbReference type="ARBA" id="ARBA00022725"/>
    </source>
</evidence>
<keyword evidence="5" id="KW-0552">Olfaction</keyword>
<name>A0A8K0G4C0_IGNLU</name>
<evidence type="ECO:0000256" key="4">
    <source>
        <dbReference type="ARBA" id="ARBA00022692"/>
    </source>
</evidence>
<dbReference type="Proteomes" id="UP000801492">
    <property type="component" value="Unassembled WGS sequence"/>
</dbReference>
<dbReference type="GO" id="GO:0004984">
    <property type="term" value="F:olfactory receptor activity"/>
    <property type="evidence" value="ECO:0007669"/>
    <property type="project" value="InterPro"/>
</dbReference>
<accession>A0A8K0G4C0</accession>
<dbReference type="PANTHER" id="PTHR21137:SF35">
    <property type="entry name" value="ODORANT RECEPTOR 19A-RELATED"/>
    <property type="match status" value="1"/>
</dbReference>
<comment type="subcellular location">
    <subcellularLocation>
        <location evidence="1">Cell membrane</location>
        <topology evidence="1">Multi-pass membrane protein</topology>
    </subcellularLocation>
</comment>
<evidence type="ECO:0000256" key="9">
    <source>
        <dbReference type="ARBA" id="ARBA00023224"/>
    </source>
</evidence>
<evidence type="ECO:0000256" key="2">
    <source>
        <dbReference type="ARBA" id="ARBA00022475"/>
    </source>
</evidence>
<keyword evidence="3" id="KW-0716">Sensory transduction</keyword>
<evidence type="ECO:0000256" key="8">
    <source>
        <dbReference type="ARBA" id="ARBA00023170"/>
    </source>
</evidence>
<comment type="caution">
    <text evidence="11">The sequence shown here is derived from an EMBL/GenBank/DDBJ whole genome shotgun (WGS) entry which is preliminary data.</text>
</comment>
<evidence type="ECO:0000256" key="3">
    <source>
        <dbReference type="ARBA" id="ARBA00022606"/>
    </source>
</evidence>
<feature type="transmembrane region" description="Helical" evidence="10">
    <location>
        <begin position="51"/>
        <end position="71"/>
    </location>
</feature>
<feature type="non-terminal residue" evidence="11">
    <location>
        <position position="1"/>
    </location>
</feature>
<dbReference type="GO" id="GO:0005549">
    <property type="term" value="F:odorant binding"/>
    <property type="evidence" value="ECO:0007669"/>
    <property type="project" value="InterPro"/>
</dbReference>
<evidence type="ECO:0000256" key="6">
    <source>
        <dbReference type="ARBA" id="ARBA00022989"/>
    </source>
</evidence>
<keyword evidence="9" id="KW-0807">Transducer</keyword>
<dbReference type="GO" id="GO:0005886">
    <property type="term" value="C:plasma membrane"/>
    <property type="evidence" value="ECO:0007669"/>
    <property type="project" value="UniProtKB-SubCell"/>
</dbReference>
<organism evidence="11 12">
    <name type="scientific">Ignelater luminosus</name>
    <name type="common">Cucubano</name>
    <name type="synonym">Pyrophorus luminosus</name>
    <dbReference type="NCBI Taxonomy" id="2038154"/>
    <lineage>
        <taxon>Eukaryota</taxon>
        <taxon>Metazoa</taxon>
        <taxon>Ecdysozoa</taxon>
        <taxon>Arthropoda</taxon>
        <taxon>Hexapoda</taxon>
        <taxon>Insecta</taxon>
        <taxon>Pterygota</taxon>
        <taxon>Neoptera</taxon>
        <taxon>Endopterygota</taxon>
        <taxon>Coleoptera</taxon>
        <taxon>Polyphaga</taxon>
        <taxon>Elateriformia</taxon>
        <taxon>Elateroidea</taxon>
        <taxon>Elateridae</taxon>
        <taxon>Agrypninae</taxon>
        <taxon>Pyrophorini</taxon>
        <taxon>Ignelater</taxon>
    </lineage>
</organism>
<evidence type="ECO:0000256" key="1">
    <source>
        <dbReference type="ARBA" id="ARBA00004651"/>
    </source>
</evidence>
<dbReference type="PANTHER" id="PTHR21137">
    <property type="entry name" value="ODORANT RECEPTOR"/>
    <property type="match status" value="1"/>
</dbReference>
<evidence type="ECO:0000256" key="10">
    <source>
        <dbReference type="SAM" id="Phobius"/>
    </source>
</evidence>
<keyword evidence="6 10" id="KW-1133">Transmembrane helix</keyword>
<keyword evidence="12" id="KW-1185">Reference proteome</keyword>
<reference evidence="11" key="1">
    <citation type="submission" date="2019-08" db="EMBL/GenBank/DDBJ databases">
        <title>The genome of the North American firefly Photinus pyralis.</title>
        <authorList>
            <consortium name="Photinus pyralis genome working group"/>
            <person name="Fallon T.R."/>
            <person name="Sander Lower S.E."/>
            <person name="Weng J.-K."/>
        </authorList>
    </citation>
    <scope>NUCLEOTIDE SEQUENCE</scope>
    <source>
        <strain evidence="11">TRF0915ILg1</strain>
        <tissue evidence="11">Whole body</tissue>
    </source>
</reference>